<accession>A0A4U9U7X3</accession>
<dbReference type="EC" id="3.5.3.-" evidence="1"/>
<organism evidence="1">
    <name type="scientific">Serratia fonticola</name>
    <dbReference type="NCBI Taxonomy" id="47917"/>
    <lineage>
        <taxon>Bacteria</taxon>
        <taxon>Pseudomonadati</taxon>
        <taxon>Pseudomonadota</taxon>
        <taxon>Gammaproteobacteria</taxon>
        <taxon>Enterobacterales</taxon>
        <taxon>Yersiniaceae</taxon>
        <taxon>Serratia</taxon>
    </lineage>
</organism>
<dbReference type="GO" id="GO:0016787">
    <property type="term" value="F:hydrolase activity"/>
    <property type="evidence" value="ECO:0007669"/>
    <property type="project" value="UniProtKB-KW"/>
</dbReference>
<name>A0A4U9U7X3_SERFO</name>
<protein>
    <submittedName>
        <fullName evidence="1">Allantoate amidohydrolase</fullName>
        <ecNumber evidence="1">3.5.3.-</ecNumber>
    </submittedName>
</protein>
<dbReference type="EMBL" id="CABEEZ010000038">
    <property type="protein sequence ID" value="VTR25011.1"/>
    <property type="molecule type" value="Genomic_DNA"/>
</dbReference>
<sequence>MSQDVTNRQINMKNFQQEISETSGWLSKIGAAPSGGMTRLLYTSEWVEAQQALKQAFETAVWRPLLMPSAIYPAACRAANIPIM</sequence>
<keyword evidence="1" id="KW-0378">Hydrolase</keyword>
<dbReference type="AlphaFoldDB" id="A0A4U9U7X3"/>
<gene>
    <name evidence="1" type="primary">allC_2</name>
    <name evidence="1" type="ORF">NCTC12965_02093</name>
</gene>
<proteinExistence type="predicted"/>
<evidence type="ECO:0000313" key="1">
    <source>
        <dbReference type="EMBL" id="VTR25011.1"/>
    </source>
</evidence>
<reference evidence="1" key="1">
    <citation type="submission" date="2019-05" db="EMBL/GenBank/DDBJ databases">
        <authorList>
            <consortium name="Pathogen Informatics"/>
        </authorList>
    </citation>
    <scope>NUCLEOTIDE SEQUENCE [LARGE SCALE GENOMIC DNA]</scope>
    <source>
        <strain evidence="1">NCTC12965</strain>
    </source>
</reference>